<comment type="caution">
    <text evidence="2">The sequence shown here is derived from an EMBL/GenBank/DDBJ whole genome shotgun (WGS) entry which is preliminary data.</text>
</comment>
<dbReference type="OrthoDB" id="5857104at2759"/>
<feature type="region of interest" description="Disordered" evidence="1">
    <location>
        <begin position="1"/>
        <end position="39"/>
    </location>
</feature>
<dbReference type="EMBL" id="QCYY01002194">
    <property type="protein sequence ID" value="ROT72190.1"/>
    <property type="molecule type" value="Genomic_DNA"/>
</dbReference>
<feature type="compositionally biased region" description="Low complexity" evidence="1">
    <location>
        <begin position="18"/>
        <end position="29"/>
    </location>
</feature>
<reference evidence="2 3" key="1">
    <citation type="submission" date="2018-04" db="EMBL/GenBank/DDBJ databases">
        <authorList>
            <person name="Zhang X."/>
            <person name="Yuan J."/>
            <person name="Li F."/>
            <person name="Xiang J."/>
        </authorList>
    </citation>
    <scope>NUCLEOTIDE SEQUENCE [LARGE SCALE GENOMIC DNA]</scope>
    <source>
        <tissue evidence="2">Muscle</tissue>
    </source>
</reference>
<sequence length="157" mass="17058">MSDAEDVVEPMDVEENSNESSSAETTSSSKAGGEYENKMEMDRSKRFDYLLKQTEIFSHFMAGSRDKTPSSPLKCKPGRPKKAENRKPSVSGDLAKKFTSSAADGRPRGMGAEWAREYQPPSRHSPCGLTGPRPTTPGPACAMGCLPPNELFAYCAC</sequence>
<gene>
    <name evidence="2" type="ORF">C7M84_009433</name>
</gene>
<organism evidence="2 3">
    <name type="scientific">Penaeus vannamei</name>
    <name type="common">Whiteleg shrimp</name>
    <name type="synonym">Litopenaeus vannamei</name>
    <dbReference type="NCBI Taxonomy" id="6689"/>
    <lineage>
        <taxon>Eukaryota</taxon>
        <taxon>Metazoa</taxon>
        <taxon>Ecdysozoa</taxon>
        <taxon>Arthropoda</taxon>
        <taxon>Crustacea</taxon>
        <taxon>Multicrustacea</taxon>
        <taxon>Malacostraca</taxon>
        <taxon>Eumalacostraca</taxon>
        <taxon>Eucarida</taxon>
        <taxon>Decapoda</taxon>
        <taxon>Dendrobranchiata</taxon>
        <taxon>Penaeoidea</taxon>
        <taxon>Penaeidae</taxon>
        <taxon>Penaeus</taxon>
    </lineage>
</organism>
<dbReference type="STRING" id="6689.A0A423T6R5"/>
<accession>A0A423T6R5</accession>
<dbReference type="AlphaFoldDB" id="A0A423T6R5"/>
<name>A0A423T6R5_PENVA</name>
<evidence type="ECO:0000256" key="1">
    <source>
        <dbReference type="SAM" id="MobiDB-lite"/>
    </source>
</evidence>
<dbReference type="Proteomes" id="UP000283509">
    <property type="component" value="Unassembled WGS sequence"/>
</dbReference>
<feature type="compositionally biased region" description="Acidic residues" evidence="1">
    <location>
        <begin position="1"/>
        <end position="17"/>
    </location>
</feature>
<evidence type="ECO:0000313" key="2">
    <source>
        <dbReference type="EMBL" id="ROT72190.1"/>
    </source>
</evidence>
<keyword evidence="3" id="KW-1185">Reference proteome</keyword>
<protein>
    <submittedName>
        <fullName evidence="2">Putative chromatin-remodeling complex ATPase chain Iswi</fullName>
    </submittedName>
</protein>
<evidence type="ECO:0000313" key="3">
    <source>
        <dbReference type="Proteomes" id="UP000283509"/>
    </source>
</evidence>
<proteinExistence type="predicted"/>
<reference evidence="2 3" key="2">
    <citation type="submission" date="2019-01" db="EMBL/GenBank/DDBJ databases">
        <title>The decoding of complex shrimp genome reveals the adaptation for benthos swimmer, frequently molting mechanism and breeding impact on genome.</title>
        <authorList>
            <person name="Sun Y."/>
            <person name="Gao Y."/>
            <person name="Yu Y."/>
        </authorList>
    </citation>
    <scope>NUCLEOTIDE SEQUENCE [LARGE SCALE GENOMIC DNA]</scope>
    <source>
        <tissue evidence="2">Muscle</tissue>
    </source>
</reference>
<feature type="region of interest" description="Disordered" evidence="1">
    <location>
        <begin position="60"/>
        <end position="131"/>
    </location>
</feature>